<accession>A0ABP0PNC3</accession>
<dbReference type="Proteomes" id="UP001642484">
    <property type="component" value="Unassembled WGS sequence"/>
</dbReference>
<dbReference type="InterPro" id="IPR013103">
    <property type="entry name" value="RVT_2"/>
</dbReference>
<gene>
    <name evidence="3" type="ORF">CCMP2556_LOCUS37958</name>
</gene>
<keyword evidence="4" id="KW-1185">Reference proteome</keyword>
<proteinExistence type="predicted"/>
<sequence length="952" mass="108294">MRRAAQVYIVENDTYLAHHAAHRPPPCVDLWELFAGQARMTELAQEYELNALQPMDLRFGQDFKDASTRDYIMHKIKKFKPWLIPMGVDCRLWNQFSINLNWSSPERQEQLQVLQQQERLLVHFATDVAKEQYMNGRFFLIENPLRSRLWQEPALQELLALPGVWSTTLDAGAYGAEVDGQPICKPMRWVGNAPGMDLALHRRLDHLEKQYCTPVQGTLTRRSQEYPDNLCRQILQELRAIAFQKEPTRFGRPLHHVLAVSYPTTDLDAWNDVANYISGAYERSNKRPFEIPLDTEMGRNIQQLFRVKAIKIQACFAPTCRRIPSNVDEYFTRAAFLQYMDKTRAVEVEDLDEIQFPRQRFDKPVEIAVFAYGFRMMAPEHREQAPASSDKPAIVPGLMTDVSFDTKEALDSTIKRSAFDENYNPKLRAELVRCEAWVRLGASTTLVTAEQLRTAHGFEDWTPDQEDIKALKNAADSFTQHMLEDERGELKAKCRIVCLGHLDPDLELLDRSAPTPGRTTEMLMLAMITAGANGELFETQLKWHAWTADAATAFLQGQQPSERPMELYMYPPKDGLIEMTPCWSHPLYQVMGNVYGLANAPALWCSEVVARLKQLNYTRHSFDPMLFIKREGQQIVSMILVYVDDFIGVYRSGYPIEEVKNAFAWGSFHDLSKQVVTFKGKELHLHQLANKRWKLKITMSKFLNGLTPAKLPKGRTSSPPELTPTEQREFRSVSGCLQWASTQCRPEIGAAVSLSNQGNETTCHNLKDLYEAMSFLKNTPHEGLLMQDIPVNTKTVIASAADEASDRAAYVNMTLSEILFDGPAHRLGCRVDYVQTTDAKSLYDAICSEAPNLTDKRSLCNVRAIQETVDKSRMHWLPSNCQFADGLTKVSELLRTTFRKWLNAPFSILLDHPANEGLLSGIASCTKEKKTSENLKPPDCHVGTTDSFHAQS</sequence>
<evidence type="ECO:0000256" key="1">
    <source>
        <dbReference type="SAM" id="MobiDB-lite"/>
    </source>
</evidence>
<evidence type="ECO:0000313" key="4">
    <source>
        <dbReference type="Proteomes" id="UP001642484"/>
    </source>
</evidence>
<name>A0ABP0PNC3_9DINO</name>
<dbReference type="Pfam" id="PF07727">
    <property type="entry name" value="RVT_2"/>
    <property type="match status" value="1"/>
</dbReference>
<evidence type="ECO:0000259" key="2">
    <source>
        <dbReference type="Pfam" id="PF07727"/>
    </source>
</evidence>
<evidence type="ECO:0000313" key="3">
    <source>
        <dbReference type="EMBL" id="CAK9077032.1"/>
    </source>
</evidence>
<dbReference type="EMBL" id="CAXAMN010023361">
    <property type="protein sequence ID" value="CAK9077032.1"/>
    <property type="molecule type" value="Genomic_DNA"/>
</dbReference>
<organism evidence="3 4">
    <name type="scientific">Durusdinium trenchii</name>
    <dbReference type="NCBI Taxonomy" id="1381693"/>
    <lineage>
        <taxon>Eukaryota</taxon>
        <taxon>Sar</taxon>
        <taxon>Alveolata</taxon>
        <taxon>Dinophyceae</taxon>
        <taxon>Suessiales</taxon>
        <taxon>Symbiodiniaceae</taxon>
        <taxon>Durusdinium</taxon>
    </lineage>
</organism>
<feature type="compositionally biased region" description="Basic and acidic residues" evidence="1">
    <location>
        <begin position="930"/>
        <end position="939"/>
    </location>
</feature>
<protein>
    <recommendedName>
        <fullName evidence="2">Reverse transcriptase Ty1/copia-type domain-containing protein</fullName>
    </recommendedName>
</protein>
<reference evidence="3 4" key="1">
    <citation type="submission" date="2024-02" db="EMBL/GenBank/DDBJ databases">
        <authorList>
            <person name="Chen Y."/>
            <person name="Shah S."/>
            <person name="Dougan E. K."/>
            <person name="Thang M."/>
            <person name="Chan C."/>
        </authorList>
    </citation>
    <scope>NUCLEOTIDE SEQUENCE [LARGE SCALE GENOMIC DNA]</scope>
</reference>
<comment type="caution">
    <text evidence="3">The sequence shown here is derived from an EMBL/GenBank/DDBJ whole genome shotgun (WGS) entry which is preliminary data.</text>
</comment>
<feature type="region of interest" description="Disordered" evidence="1">
    <location>
        <begin position="930"/>
        <end position="952"/>
    </location>
</feature>
<feature type="domain" description="Reverse transcriptase Ty1/copia-type" evidence="2">
    <location>
        <begin position="538"/>
        <end position="683"/>
    </location>
</feature>